<evidence type="ECO:0000256" key="5">
    <source>
        <dbReference type="ARBA" id="ARBA00023136"/>
    </source>
</evidence>
<dbReference type="Pfam" id="PF04241">
    <property type="entry name" value="DUF423"/>
    <property type="match status" value="1"/>
</dbReference>
<keyword evidence="4 6" id="KW-1133">Transmembrane helix</keyword>
<feature type="transmembrane region" description="Helical" evidence="6">
    <location>
        <begin position="152"/>
        <end position="171"/>
    </location>
</feature>
<dbReference type="PANTHER" id="PTHR43461">
    <property type="entry name" value="TRANSMEMBRANE PROTEIN 256"/>
    <property type="match status" value="1"/>
</dbReference>
<comment type="similarity">
    <text evidence="2">Belongs to the TMEM256 family.</text>
</comment>
<keyword evidence="8" id="KW-1185">Reference proteome</keyword>
<gene>
    <name evidence="7" type="ORF">HERILL_LOCUS14267</name>
</gene>
<dbReference type="OrthoDB" id="269173at2759"/>
<dbReference type="GO" id="GO:0016020">
    <property type="term" value="C:membrane"/>
    <property type="evidence" value="ECO:0007669"/>
    <property type="project" value="UniProtKB-SubCell"/>
</dbReference>
<proteinExistence type="inferred from homology"/>
<dbReference type="EMBL" id="LR899014">
    <property type="protein sequence ID" value="CAD7091869.1"/>
    <property type="molecule type" value="Genomic_DNA"/>
</dbReference>
<comment type="subcellular location">
    <subcellularLocation>
        <location evidence="1">Membrane</location>
        <topology evidence="1">Multi-pass membrane protein</topology>
    </subcellularLocation>
</comment>
<evidence type="ECO:0000256" key="6">
    <source>
        <dbReference type="SAM" id="Phobius"/>
    </source>
</evidence>
<evidence type="ECO:0000313" key="7">
    <source>
        <dbReference type="EMBL" id="CAD7091869.1"/>
    </source>
</evidence>
<reference evidence="7 8" key="1">
    <citation type="submission" date="2020-11" db="EMBL/GenBank/DDBJ databases">
        <authorList>
            <person name="Wallbank WR R."/>
            <person name="Pardo Diaz C."/>
            <person name="Kozak K."/>
            <person name="Martin S."/>
            <person name="Jiggins C."/>
            <person name="Moest M."/>
            <person name="Warren A I."/>
            <person name="Generalovic N T."/>
            <person name="Byers J.R.P. K."/>
            <person name="Montejo-Kovacevich G."/>
            <person name="Yen C E."/>
        </authorList>
    </citation>
    <scope>NUCLEOTIDE SEQUENCE [LARGE SCALE GENOMIC DNA]</scope>
</reference>
<dbReference type="FunCoup" id="A0A7R8YZS2">
    <property type="interactions" value="131"/>
</dbReference>
<dbReference type="PANTHER" id="PTHR43461:SF1">
    <property type="entry name" value="TRANSMEMBRANE PROTEIN 256"/>
    <property type="match status" value="1"/>
</dbReference>
<dbReference type="InterPro" id="IPR006696">
    <property type="entry name" value="DUF423"/>
</dbReference>
<evidence type="ECO:0000256" key="1">
    <source>
        <dbReference type="ARBA" id="ARBA00004141"/>
    </source>
</evidence>
<protein>
    <submittedName>
        <fullName evidence="7">Uncharacterized protein</fullName>
    </submittedName>
</protein>
<evidence type="ECO:0000256" key="4">
    <source>
        <dbReference type="ARBA" id="ARBA00022989"/>
    </source>
</evidence>
<evidence type="ECO:0000313" key="8">
    <source>
        <dbReference type="Proteomes" id="UP000594454"/>
    </source>
</evidence>
<feature type="transmembrane region" description="Helical" evidence="6">
    <location>
        <begin position="125"/>
        <end position="146"/>
    </location>
</feature>
<evidence type="ECO:0000256" key="3">
    <source>
        <dbReference type="ARBA" id="ARBA00022692"/>
    </source>
</evidence>
<name>A0A7R8YZS2_HERIL</name>
<accession>A0A7R8YZS2</accession>
<keyword evidence="5 6" id="KW-0472">Membrane</keyword>
<feature type="transmembrane region" description="Helical" evidence="6">
    <location>
        <begin position="66"/>
        <end position="84"/>
    </location>
</feature>
<dbReference type="Proteomes" id="UP000594454">
    <property type="component" value="Chromosome 6"/>
</dbReference>
<organism evidence="7 8">
    <name type="scientific">Hermetia illucens</name>
    <name type="common">Black soldier fly</name>
    <dbReference type="NCBI Taxonomy" id="343691"/>
    <lineage>
        <taxon>Eukaryota</taxon>
        <taxon>Metazoa</taxon>
        <taxon>Ecdysozoa</taxon>
        <taxon>Arthropoda</taxon>
        <taxon>Hexapoda</taxon>
        <taxon>Insecta</taxon>
        <taxon>Pterygota</taxon>
        <taxon>Neoptera</taxon>
        <taxon>Endopterygota</taxon>
        <taxon>Diptera</taxon>
        <taxon>Brachycera</taxon>
        <taxon>Stratiomyomorpha</taxon>
        <taxon>Stratiomyidae</taxon>
        <taxon>Hermetiinae</taxon>
        <taxon>Hermetia</taxon>
    </lineage>
</organism>
<sequence length="173" mass="18502">MSLGDTVHYLLVGNPLSNSVISTAAGIARSTGLISSKTTPGSSRSVTTKNMANSLPLWKLAGNNLYFVRLAGLSGATAVILGAYGSHRKYPDDKGELRGVFEVANRFHFFHSLALAAMPLVRRPAVTAPLMILGMVLFCAPCYYRAFTGDRSFSRLAPIGGCCLILAWATMML</sequence>
<dbReference type="InParanoid" id="A0A7R8YZS2"/>
<keyword evidence="3 6" id="KW-0812">Transmembrane</keyword>
<evidence type="ECO:0000256" key="2">
    <source>
        <dbReference type="ARBA" id="ARBA00006208"/>
    </source>
</evidence>
<dbReference type="AlphaFoldDB" id="A0A7R8YZS2"/>
<dbReference type="OMA" id="GEKWMQP"/>